<gene>
    <name evidence="1" type="ORF">DSO57_1021848</name>
</gene>
<evidence type="ECO:0000313" key="1">
    <source>
        <dbReference type="EMBL" id="KAJ9049702.1"/>
    </source>
</evidence>
<organism evidence="1 2">
    <name type="scientific">Entomophthora muscae</name>
    <dbReference type="NCBI Taxonomy" id="34485"/>
    <lineage>
        <taxon>Eukaryota</taxon>
        <taxon>Fungi</taxon>
        <taxon>Fungi incertae sedis</taxon>
        <taxon>Zoopagomycota</taxon>
        <taxon>Entomophthoromycotina</taxon>
        <taxon>Entomophthoromycetes</taxon>
        <taxon>Entomophthorales</taxon>
        <taxon>Entomophthoraceae</taxon>
        <taxon>Entomophthora</taxon>
    </lineage>
</organism>
<protein>
    <submittedName>
        <fullName evidence="1">Uncharacterized protein</fullName>
    </submittedName>
</protein>
<dbReference type="Proteomes" id="UP001165960">
    <property type="component" value="Unassembled WGS sequence"/>
</dbReference>
<proteinExistence type="predicted"/>
<evidence type="ECO:0000313" key="2">
    <source>
        <dbReference type="Proteomes" id="UP001165960"/>
    </source>
</evidence>
<dbReference type="EMBL" id="QTSX02007207">
    <property type="protein sequence ID" value="KAJ9049702.1"/>
    <property type="molecule type" value="Genomic_DNA"/>
</dbReference>
<accession>A0ACC2RHW8</accession>
<name>A0ACC2RHW8_9FUNG</name>
<reference evidence="1" key="1">
    <citation type="submission" date="2022-04" db="EMBL/GenBank/DDBJ databases">
        <title>Genome of the entomopathogenic fungus Entomophthora muscae.</title>
        <authorList>
            <person name="Elya C."/>
            <person name="Lovett B.R."/>
            <person name="Lee E."/>
            <person name="Macias A.M."/>
            <person name="Hajek A.E."/>
            <person name="De Bivort B.L."/>
            <person name="Kasson M.T."/>
            <person name="De Fine Licht H.H."/>
            <person name="Stajich J.E."/>
        </authorList>
    </citation>
    <scope>NUCLEOTIDE SEQUENCE</scope>
    <source>
        <strain evidence="1">Berkeley</strain>
    </source>
</reference>
<comment type="caution">
    <text evidence="1">The sequence shown here is derived from an EMBL/GenBank/DDBJ whole genome shotgun (WGS) entry which is preliminary data.</text>
</comment>
<keyword evidence="2" id="KW-1185">Reference proteome</keyword>
<sequence>MAMALHAVCGSALDDVRRLNFALEIENAKNALFDSQVAHGAKPGTFSSRALMRIGDHTKQYQSMLATSIKDAGGEPYTPCEYEFKLKDEKEFLDTIRGLETIGVQMNVGLVAEMAKAKYRLELARILTTQGRHLAYVNQLAGIDPYPDNSEDTVAPEQAMAYLQNFVKACPRTRESNYHRLSLHPSSGPPGSIIMFTMPYFHRGRANNASDDRMPIRRPYCTFMHSQRQVFVASHVQNRCKVPRDMPFGLTKVYITSARRPINSQYDSHVMAGPALFDVRGSSMLSPPFPYPESSSEMEDSIESDMDSASNILRNASTSSGLSNGATRSVSPTSIPPPTSYSAIPLCRPIPSSSGVSCWLALPHHGTPASLSRPTSRSTSWTVCVSIASHDNLPQSL</sequence>